<evidence type="ECO:0000313" key="2">
    <source>
        <dbReference type="Proteomes" id="UP000700596"/>
    </source>
</evidence>
<dbReference type="InterPro" id="IPR036047">
    <property type="entry name" value="F-box-like_dom_sf"/>
</dbReference>
<sequence>MPNSSLLTLPPELICQIFESAHDFSTVSALARTSRVLYHIWRENPASICRAVAPRVFPNLTAAERLLDMQEEAESRVHPPDGREQPSLTRVKRLLSNARCASAALHDWVGLFLDLGIEESFRRDDVKGITPAEKLRFEYAFYYVWTIGVMGTTPHLLEQATDMLDTCSPQELCRLNELAEWALRYNEGNFGSSGLDLHDEVWKTGCRLSQNRWWMYHQDKSVAMPDYTPLNFYAFFDHTQIYLDWLEDE</sequence>
<dbReference type="Proteomes" id="UP000700596">
    <property type="component" value="Unassembled WGS sequence"/>
</dbReference>
<keyword evidence="2" id="KW-1185">Reference proteome</keyword>
<accession>A0A9P9D1T0</accession>
<dbReference type="OrthoDB" id="5365320at2759"/>
<gene>
    <name evidence="1" type="ORF">B0J11DRAFT_203468</name>
</gene>
<dbReference type="EMBL" id="JAGMWT010000026">
    <property type="protein sequence ID" value="KAH7110891.1"/>
    <property type="molecule type" value="Genomic_DNA"/>
</dbReference>
<dbReference type="SUPFAM" id="SSF81383">
    <property type="entry name" value="F-box domain"/>
    <property type="match status" value="1"/>
</dbReference>
<protein>
    <recommendedName>
        <fullName evidence="3">F-box domain-containing protein</fullName>
    </recommendedName>
</protein>
<evidence type="ECO:0008006" key="3">
    <source>
        <dbReference type="Google" id="ProtNLM"/>
    </source>
</evidence>
<name>A0A9P9D1T0_9PLEO</name>
<comment type="caution">
    <text evidence="1">The sequence shown here is derived from an EMBL/GenBank/DDBJ whole genome shotgun (WGS) entry which is preliminary data.</text>
</comment>
<proteinExistence type="predicted"/>
<evidence type="ECO:0000313" key="1">
    <source>
        <dbReference type="EMBL" id="KAH7110891.1"/>
    </source>
</evidence>
<organism evidence="1 2">
    <name type="scientific">Dendryphion nanum</name>
    <dbReference type="NCBI Taxonomy" id="256645"/>
    <lineage>
        <taxon>Eukaryota</taxon>
        <taxon>Fungi</taxon>
        <taxon>Dikarya</taxon>
        <taxon>Ascomycota</taxon>
        <taxon>Pezizomycotina</taxon>
        <taxon>Dothideomycetes</taxon>
        <taxon>Pleosporomycetidae</taxon>
        <taxon>Pleosporales</taxon>
        <taxon>Torulaceae</taxon>
        <taxon>Dendryphion</taxon>
    </lineage>
</organism>
<reference evidence="1" key="1">
    <citation type="journal article" date="2021" name="Nat. Commun.">
        <title>Genetic determinants of endophytism in the Arabidopsis root mycobiome.</title>
        <authorList>
            <person name="Mesny F."/>
            <person name="Miyauchi S."/>
            <person name="Thiergart T."/>
            <person name="Pickel B."/>
            <person name="Atanasova L."/>
            <person name="Karlsson M."/>
            <person name="Huettel B."/>
            <person name="Barry K.W."/>
            <person name="Haridas S."/>
            <person name="Chen C."/>
            <person name="Bauer D."/>
            <person name="Andreopoulos W."/>
            <person name="Pangilinan J."/>
            <person name="LaButti K."/>
            <person name="Riley R."/>
            <person name="Lipzen A."/>
            <person name="Clum A."/>
            <person name="Drula E."/>
            <person name="Henrissat B."/>
            <person name="Kohler A."/>
            <person name="Grigoriev I.V."/>
            <person name="Martin F.M."/>
            <person name="Hacquard S."/>
        </authorList>
    </citation>
    <scope>NUCLEOTIDE SEQUENCE</scope>
    <source>
        <strain evidence="1">MPI-CAGE-CH-0243</strain>
    </source>
</reference>
<dbReference type="AlphaFoldDB" id="A0A9P9D1T0"/>